<accession>A0A433WCI6</accession>
<keyword evidence="6" id="KW-1185">Reference proteome</keyword>
<evidence type="ECO:0000256" key="1">
    <source>
        <dbReference type="ARBA" id="ARBA00010641"/>
    </source>
</evidence>
<dbReference type="Gene3D" id="1.10.1740.10">
    <property type="match status" value="1"/>
</dbReference>
<dbReference type="InterPro" id="IPR014284">
    <property type="entry name" value="RNA_pol_sigma-70_dom"/>
</dbReference>
<dbReference type="Proteomes" id="UP000281028">
    <property type="component" value="Unassembled WGS sequence"/>
</dbReference>
<gene>
    <name evidence="5" type="ORF">ECE50_028290</name>
</gene>
<dbReference type="OrthoDB" id="9795666at2"/>
<dbReference type="Pfam" id="PF08281">
    <property type="entry name" value="Sigma70_r4_2"/>
    <property type="match status" value="1"/>
</dbReference>
<dbReference type="GO" id="GO:0016987">
    <property type="term" value="F:sigma factor activity"/>
    <property type="evidence" value="ECO:0007669"/>
    <property type="project" value="UniProtKB-KW"/>
</dbReference>
<evidence type="ECO:0000313" key="6">
    <source>
        <dbReference type="Proteomes" id="UP000281028"/>
    </source>
</evidence>
<evidence type="ECO:0000256" key="2">
    <source>
        <dbReference type="ARBA" id="ARBA00023015"/>
    </source>
</evidence>
<sequence>MQSLPDDLLVNDLKSGSEWAFTQIYNRYYARLHMEANYVLKDKDEAADVIHDVLVTIWKKRDSLPENMFLKSYLSACVKNKCMDKIRKKMIKEKNEKRYAELKELSIQFNPLENKELSLQIANVINALPLAQRNVFELSYLQDKSQREIMDEKGISLQTVKNQISTTLKILRKKLKSAYEQ</sequence>
<comment type="caution">
    <text evidence="5">The sequence shown here is derived from an EMBL/GenBank/DDBJ whole genome shotgun (WGS) entry which is preliminary data.</text>
</comment>
<protein>
    <submittedName>
        <fullName evidence="5">RNA polymerase sigma-70 factor</fullName>
    </submittedName>
</protein>
<dbReference type="GO" id="GO:0003677">
    <property type="term" value="F:DNA binding"/>
    <property type="evidence" value="ECO:0007669"/>
    <property type="project" value="InterPro"/>
</dbReference>
<dbReference type="PANTHER" id="PTHR43133:SF46">
    <property type="entry name" value="RNA POLYMERASE SIGMA-70 FACTOR ECF SUBFAMILY"/>
    <property type="match status" value="1"/>
</dbReference>
<dbReference type="AlphaFoldDB" id="A0A433WCI6"/>
<dbReference type="GO" id="GO:0006352">
    <property type="term" value="P:DNA-templated transcription initiation"/>
    <property type="evidence" value="ECO:0007669"/>
    <property type="project" value="InterPro"/>
</dbReference>
<dbReference type="NCBIfam" id="TIGR02985">
    <property type="entry name" value="Sig70_bacteroi1"/>
    <property type="match status" value="1"/>
</dbReference>
<keyword evidence="2" id="KW-0805">Transcription regulation</keyword>
<name>A0A433WCI6_9BACT</name>
<proteinExistence type="inferred from homology"/>
<dbReference type="RefSeq" id="WP_127043279.1">
    <property type="nucleotide sequence ID" value="NZ_JAABOK010000006.1"/>
</dbReference>
<evidence type="ECO:0000256" key="3">
    <source>
        <dbReference type="ARBA" id="ARBA00023082"/>
    </source>
</evidence>
<dbReference type="InterPro" id="IPR013325">
    <property type="entry name" value="RNA_pol_sigma_r2"/>
</dbReference>
<dbReference type="NCBIfam" id="TIGR02937">
    <property type="entry name" value="sigma70-ECF"/>
    <property type="match status" value="1"/>
</dbReference>
<dbReference type="InterPro" id="IPR036388">
    <property type="entry name" value="WH-like_DNA-bd_sf"/>
</dbReference>
<keyword evidence="3" id="KW-0731">Sigma factor</keyword>
<dbReference type="PANTHER" id="PTHR43133">
    <property type="entry name" value="RNA POLYMERASE ECF-TYPE SIGMA FACTO"/>
    <property type="match status" value="1"/>
</dbReference>
<evidence type="ECO:0000313" key="5">
    <source>
        <dbReference type="EMBL" id="NSL90756.1"/>
    </source>
</evidence>
<dbReference type="Gene3D" id="1.10.10.10">
    <property type="entry name" value="Winged helix-like DNA-binding domain superfamily/Winged helix DNA-binding domain"/>
    <property type="match status" value="1"/>
</dbReference>
<organism evidence="5 6">
    <name type="scientific">Chitinophaga solisilvae</name>
    <dbReference type="NCBI Taxonomy" id="1233460"/>
    <lineage>
        <taxon>Bacteria</taxon>
        <taxon>Pseudomonadati</taxon>
        <taxon>Bacteroidota</taxon>
        <taxon>Chitinophagia</taxon>
        <taxon>Chitinophagales</taxon>
        <taxon>Chitinophagaceae</taxon>
        <taxon>Chitinophaga</taxon>
    </lineage>
</organism>
<dbReference type="InterPro" id="IPR007627">
    <property type="entry name" value="RNA_pol_sigma70_r2"/>
</dbReference>
<dbReference type="EMBL" id="RIAR02000001">
    <property type="protein sequence ID" value="NSL90756.1"/>
    <property type="molecule type" value="Genomic_DNA"/>
</dbReference>
<keyword evidence="4" id="KW-0804">Transcription</keyword>
<comment type="similarity">
    <text evidence="1">Belongs to the sigma-70 factor family. ECF subfamily.</text>
</comment>
<dbReference type="InterPro" id="IPR013249">
    <property type="entry name" value="RNA_pol_sigma70_r4_t2"/>
</dbReference>
<dbReference type="InterPro" id="IPR039425">
    <property type="entry name" value="RNA_pol_sigma-70-like"/>
</dbReference>
<dbReference type="InterPro" id="IPR013324">
    <property type="entry name" value="RNA_pol_sigma_r3/r4-like"/>
</dbReference>
<reference evidence="5" key="1">
    <citation type="submission" date="2020-05" db="EMBL/GenBank/DDBJ databases">
        <title>Chitinophaga laudate sp. nov., isolated from a tropical peat swamp.</title>
        <authorList>
            <person name="Goh C.B.S."/>
            <person name="Lee M.S."/>
            <person name="Parimannan S."/>
            <person name="Pasbakhsh P."/>
            <person name="Yule C.M."/>
            <person name="Rajandas H."/>
            <person name="Loke S."/>
            <person name="Croft L."/>
            <person name="Tan J.B.L."/>
        </authorList>
    </citation>
    <scope>NUCLEOTIDE SEQUENCE</scope>
    <source>
        <strain evidence="5">Mgbs1</strain>
    </source>
</reference>
<dbReference type="InterPro" id="IPR014327">
    <property type="entry name" value="RNA_pol_sigma70_bacteroid"/>
</dbReference>
<evidence type="ECO:0000256" key="4">
    <source>
        <dbReference type="ARBA" id="ARBA00023163"/>
    </source>
</evidence>
<dbReference type="SUPFAM" id="SSF88659">
    <property type="entry name" value="Sigma3 and sigma4 domains of RNA polymerase sigma factors"/>
    <property type="match status" value="1"/>
</dbReference>
<dbReference type="Pfam" id="PF04542">
    <property type="entry name" value="Sigma70_r2"/>
    <property type="match status" value="1"/>
</dbReference>
<dbReference type="SUPFAM" id="SSF88946">
    <property type="entry name" value="Sigma2 domain of RNA polymerase sigma factors"/>
    <property type="match status" value="1"/>
</dbReference>